<reference evidence="1" key="1">
    <citation type="journal article" date="2019" name="bioRxiv">
        <title>The Genome of the Zebra Mussel, Dreissena polymorpha: A Resource for Invasive Species Research.</title>
        <authorList>
            <person name="McCartney M.A."/>
            <person name="Auch B."/>
            <person name="Kono T."/>
            <person name="Mallez S."/>
            <person name="Zhang Y."/>
            <person name="Obille A."/>
            <person name="Becker A."/>
            <person name="Abrahante J.E."/>
            <person name="Garbe J."/>
            <person name="Badalamenti J.P."/>
            <person name="Herman A."/>
            <person name="Mangelson H."/>
            <person name="Liachko I."/>
            <person name="Sullivan S."/>
            <person name="Sone E.D."/>
            <person name="Koren S."/>
            <person name="Silverstein K.A.T."/>
            <person name="Beckman K.B."/>
            <person name="Gohl D.M."/>
        </authorList>
    </citation>
    <scope>NUCLEOTIDE SEQUENCE</scope>
    <source>
        <strain evidence="1">Duluth1</strain>
        <tissue evidence="1">Whole animal</tissue>
    </source>
</reference>
<dbReference type="EMBL" id="JAIWYP010000008">
    <property type="protein sequence ID" value="KAH3785352.1"/>
    <property type="molecule type" value="Genomic_DNA"/>
</dbReference>
<evidence type="ECO:0000313" key="2">
    <source>
        <dbReference type="Proteomes" id="UP000828390"/>
    </source>
</evidence>
<reference evidence="1" key="2">
    <citation type="submission" date="2020-11" db="EMBL/GenBank/DDBJ databases">
        <authorList>
            <person name="McCartney M.A."/>
            <person name="Auch B."/>
            <person name="Kono T."/>
            <person name="Mallez S."/>
            <person name="Becker A."/>
            <person name="Gohl D.M."/>
            <person name="Silverstein K.A.T."/>
            <person name="Koren S."/>
            <person name="Bechman K.B."/>
            <person name="Herman A."/>
            <person name="Abrahante J.E."/>
            <person name="Garbe J."/>
        </authorList>
    </citation>
    <scope>NUCLEOTIDE SEQUENCE</scope>
    <source>
        <strain evidence="1">Duluth1</strain>
        <tissue evidence="1">Whole animal</tissue>
    </source>
</reference>
<comment type="caution">
    <text evidence="1">The sequence shown here is derived from an EMBL/GenBank/DDBJ whole genome shotgun (WGS) entry which is preliminary data.</text>
</comment>
<sequence length="235" mass="25786">MVEPAQVFVQSIPLPTKDIPYPVNVISLAAHVIPSSVQVFPLAAHVIPSSVQFSDFQSNDKGNTMFSTVTLVLFVSCCGVALSSPYWNSYWPGKGSGKDGYWNSYVPQYGNYWPQQYPGYPGGGWQGDNVGSQSNSVDGTGNYVGWQKNYNAFHSLYDPMYLYLSLARGKRDLIHLTKIAVNFNCRGGVVDEVYALRSGVGGFDSYSVSILITSSIDTKYWSFLGNGLDSVHICL</sequence>
<gene>
    <name evidence="1" type="ORF">DPMN_163439</name>
</gene>
<keyword evidence="2" id="KW-1185">Reference proteome</keyword>
<organism evidence="1 2">
    <name type="scientific">Dreissena polymorpha</name>
    <name type="common">Zebra mussel</name>
    <name type="synonym">Mytilus polymorpha</name>
    <dbReference type="NCBI Taxonomy" id="45954"/>
    <lineage>
        <taxon>Eukaryota</taxon>
        <taxon>Metazoa</taxon>
        <taxon>Spiralia</taxon>
        <taxon>Lophotrochozoa</taxon>
        <taxon>Mollusca</taxon>
        <taxon>Bivalvia</taxon>
        <taxon>Autobranchia</taxon>
        <taxon>Heteroconchia</taxon>
        <taxon>Euheterodonta</taxon>
        <taxon>Imparidentia</taxon>
        <taxon>Neoheterodontei</taxon>
        <taxon>Myida</taxon>
        <taxon>Dreissenoidea</taxon>
        <taxon>Dreissenidae</taxon>
        <taxon>Dreissena</taxon>
    </lineage>
</organism>
<proteinExistence type="predicted"/>
<protein>
    <submittedName>
        <fullName evidence="1">Uncharacterized protein</fullName>
    </submittedName>
</protein>
<evidence type="ECO:0000313" key="1">
    <source>
        <dbReference type="EMBL" id="KAH3785352.1"/>
    </source>
</evidence>
<dbReference type="AlphaFoldDB" id="A0A9D4ES43"/>
<accession>A0A9D4ES43</accession>
<name>A0A9D4ES43_DREPO</name>
<dbReference type="Proteomes" id="UP000828390">
    <property type="component" value="Unassembled WGS sequence"/>
</dbReference>